<gene>
    <name evidence="1" type="ORF">LFOEMHHC_00003</name>
</gene>
<accession>A0A7G9YVZ3</accession>
<dbReference type="EMBL" id="MT631503">
    <property type="protein sequence ID" value="QNO52177.1"/>
    <property type="molecule type" value="Genomic_DNA"/>
</dbReference>
<name>A0A7G9YVZ3_9EURY</name>
<organism evidence="1">
    <name type="scientific">Candidatus Methanophagaceae archaeon ANME-1 ERB6</name>
    <dbReference type="NCBI Taxonomy" id="2759912"/>
    <lineage>
        <taxon>Archaea</taxon>
        <taxon>Methanobacteriati</taxon>
        <taxon>Methanobacteriota</taxon>
        <taxon>Stenosarchaea group</taxon>
        <taxon>Methanomicrobia</taxon>
        <taxon>Candidatus Methanophagales</taxon>
        <taxon>Candidatus Methanophagaceae</taxon>
    </lineage>
</organism>
<dbReference type="Gene3D" id="2.120.10.80">
    <property type="entry name" value="Kelch-type beta propeller"/>
    <property type="match status" value="1"/>
</dbReference>
<protein>
    <submittedName>
        <fullName evidence="1">Uncharacterized protein</fullName>
    </submittedName>
</protein>
<dbReference type="InterPro" id="IPR011043">
    <property type="entry name" value="Gal_Oxase/kelch_b-propeller"/>
</dbReference>
<evidence type="ECO:0000313" key="1">
    <source>
        <dbReference type="EMBL" id="QNO52177.1"/>
    </source>
</evidence>
<dbReference type="SUPFAM" id="SSF50965">
    <property type="entry name" value="Galactose oxidase, central domain"/>
    <property type="match status" value="1"/>
</dbReference>
<proteinExistence type="predicted"/>
<dbReference type="InterPro" id="IPR015915">
    <property type="entry name" value="Kelch-typ_b-propeller"/>
</dbReference>
<dbReference type="AlphaFoldDB" id="A0A7G9YVZ3"/>
<sequence>MRLADTLHAQGAGDAIMWSDYDGYIYAIAGNKDRKSVIACYNVSNDSWNELPFNPNWTSTDDGASLAWTGGEYIYALRGEWEEKNPNQDFTCYHIPTKTWRDLSSIPKSEGVGDGASLLWVREYPAYIFALGGGSCLEEPGYNFYQYNISGNDWEQLESLPCPVGNYVGNRLGFANEHIYYWQGTPKNESKWKGDGTAFFMFEFESSPPSIFDTDPGTYPSIFGTHNGTITPNQTMNVSKLYTYPCVGTGGHTEYARIWNSTLDEIARWDGYKGDWHNISFNETFTLLPNKTYNYTIKTGSYPQIHHTPALPTANGWINCTEFRDANGKIYYGGIPAIKLYFFLMVYKV</sequence>
<reference evidence="1" key="1">
    <citation type="submission" date="2020-06" db="EMBL/GenBank/DDBJ databases">
        <title>Unique genomic features of the anaerobic methanotrophic archaea.</title>
        <authorList>
            <person name="Chadwick G.L."/>
            <person name="Skennerton C.T."/>
            <person name="Laso-Perez R."/>
            <person name="Leu A.O."/>
            <person name="Speth D.R."/>
            <person name="Yu H."/>
            <person name="Morgan-Lang C."/>
            <person name="Hatzenpichler R."/>
            <person name="Goudeau D."/>
            <person name="Malmstrom R."/>
            <person name="Brazelton W.J."/>
            <person name="Woyke T."/>
            <person name="Hallam S.J."/>
            <person name="Tyson G.W."/>
            <person name="Wegener G."/>
            <person name="Boetius A."/>
            <person name="Orphan V."/>
        </authorList>
    </citation>
    <scope>NUCLEOTIDE SEQUENCE</scope>
</reference>